<gene>
    <name evidence="1" type="ORF">G5B46_07710</name>
</gene>
<comment type="caution">
    <text evidence="1">The sequence shown here is derived from an EMBL/GenBank/DDBJ whole genome shotgun (WGS) entry which is preliminary data.</text>
</comment>
<proteinExistence type="predicted"/>
<dbReference type="AlphaFoldDB" id="A0A6G4QX25"/>
<organism evidence="1">
    <name type="scientific">Caulobacter sp. 602-2</name>
    <dbReference type="NCBI Taxonomy" id="2710887"/>
    <lineage>
        <taxon>Bacteria</taxon>
        <taxon>Pseudomonadati</taxon>
        <taxon>Pseudomonadota</taxon>
        <taxon>Alphaproteobacteria</taxon>
        <taxon>Caulobacterales</taxon>
        <taxon>Caulobacteraceae</taxon>
        <taxon>Caulobacter</taxon>
    </lineage>
</organism>
<dbReference type="EMBL" id="JAAKGT010000002">
    <property type="protein sequence ID" value="NGM49488.1"/>
    <property type="molecule type" value="Genomic_DNA"/>
</dbReference>
<sequence>MTGPDPRSFADYQRAATNLRGSLRRNQWDSRALLKDDVRIRYVFDTNVFLFHADLEDQSNQMEDLASLLGIDTHDPFLEAMERLTADYMFSGRLPGQRGEPAYLASQHFTEIVDRSYAIERRLSAVLPADPATRRRIRDILSSGGAAPADRLQELQRLIPKAWLRSLHTQTHFKEVLQTLQGDRPSVTPLHHVQWGWEAGRPLEIDVEDWVQALGQAQPNRDINRSQDARAIATMVDLYRNDVDALFDDRKTIYLFVTTDATILRAVASRITELRSEGIPYFVRTPRDFSPLLNIKSMGEVYARNRHANTRDLEGIFRKLSSALDWIEVGSSTASLDELQTAWRAFSENSTFLNAEYFEKSDRVLFKGLNEFISEHYETSVETLRTTLDQLRQKHVTVVLDSALAATIANRDPEGRTLSRRAQFKPIGRQVFDGLIGGHRTVGEFVDMVIAKRTLPEDTDARISNNPGQPNIAMLVACLFLAAEDWSAAADFAGQAVAKLDSKAPPALAAEACYLRALCLRFSMRSDREFAKARRQLERNIVAYRGKNGVEDKWRNLRDRIERATLYLSAVSMQAISRLGLEGRERPARGANYLPPELEREYFLVGMRESVTALSELEDNFSGSAVPGATMRELYLGLEIQAVTNLAGAWIFAAALPHLQAVPESDRADVLRRLRTIIDEAEAEKRPLRETQHIYALILRSLESGSETQRRMFGGLALQRITALIDLHKRMPINDRVRFTYLAEWLEPQEEPVSS</sequence>
<name>A0A6G4QX25_9CAUL</name>
<reference evidence="1" key="1">
    <citation type="submission" date="2020-02" db="EMBL/GenBank/DDBJ databases">
        <authorList>
            <person name="Gao J."/>
            <person name="Sun J."/>
        </authorList>
    </citation>
    <scope>NUCLEOTIDE SEQUENCE</scope>
    <source>
        <strain evidence="1">602-2</strain>
    </source>
</reference>
<evidence type="ECO:0000313" key="1">
    <source>
        <dbReference type="EMBL" id="NGM49488.1"/>
    </source>
</evidence>
<accession>A0A6G4QX25</accession>
<protein>
    <submittedName>
        <fullName evidence="1">Uncharacterized protein</fullName>
    </submittedName>
</protein>
<dbReference type="RefSeq" id="WP_165257432.1">
    <property type="nucleotide sequence ID" value="NZ_JAAKGT010000002.1"/>
</dbReference>